<dbReference type="AlphaFoldDB" id="A0A4R7D6F0"/>
<keyword evidence="3 6" id="KW-0812">Transmembrane</keyword>
<dbReference type="PANTHER" id="PTHR30572">
    <property type="entry name" value="MEMBRANE COMPONENT OF TRANSPORTER-RELATED"/>
    <property type="match status" value="1"/>
</dbReference>
<feature type="transmembrane region" description="Helical" evidence="6">
    <location>
        <begin position="329"/>
        <end position="352"/>
    </location>
</feature>
<dbReference type="InterPro" id="IPR003838">
    <property type="entry name" value="ABC3_permease_C"/>
</dbReference>
<proteinExistence type="predicted"/>
<sequence length="787" mass="87603">MIQNFFKIAWRSLLKNKGFTAINILGLAIGMAAAILILLWVHSELTYDRMYKKTDQLYLLGNKDKWNDETAVWFATPKPLATALKSKFPEIKNVTRMNSAEGFLFTVGEKKITPGSGLFVDTCFLDMFDLKAISGNAQQALRNPTEIVLTATLAENLFGTTDIVGKSVKVDSADVFTVGAVLEDMPSNSSLKNTKFFLPWRYMEKIGLSDESWGNNSVFTFIEVDPHTDIASLGHKIKDFSKKESEFNTAENVLKPLKEYWLYSKYENGKVVGGRIDTVNVFSIVAGLILLIACINFMNLSTAQSDKRAREVGVRKVVGARKSTLIMQFLAESVLIATIAGVLALIFVQLSVTDYSNLVDRKLSIAFLDVRFWLFFIGFILSTGILAGSYPAFFLSSFKPINVLKSKLFQRTSKISARKVLVVSQFSIAVVLIISTLVMKKQIQYGQDRESGYDKDRLIYVHDQGQISSKFTLIKQALLEQGIASSITRTMSPLTQRWSNSGSFYWDGKEEGNSAVFNRSTADDKLVETTGFTLVAGRDFDLATYPTDSSAAILNESAAKAMGFDEPIGKVIKDLGRDWHVIGVIKDFVQESPFEAVNPLVIEGAHAWMKTTHIKFAKNLNTREALAKTEKIFKAFNPDYPFEYTFIDEEYARKFDESQKTGKLASLFAGLTIFISCLGLFGLSAYMAESRIKEIGIRKVLGASVFSLTRLLSAEFLLLILLACIIAFPIAFWMMDSYLTKFTYRIGIGPEIFLVAGATALLITVITVSYQSIKAAIANPVDSLRDE</sequence>
<evidence type="ECO:0000259" key="7">
    <source>
        <dbReference type="Pfam" id="PF02687"/>
    </source>
</evidence>
<dbReference type="RefSeq" id="WP_133639239.1">
    <property type="nucleotide sequence ID" value="NZ_SNZV01000002.1"/>
</dbReference>
<dbReference type="InterPro" id="IPR050250">
    <property type="entry name" value="Macrolide_Exporter_MacB"/>
</dbReference>
<keyword evidence="10" id="KW-1185">Reference proteome</keyword>
<evidence type="ECO:0000313" key="10">
    <source>
        <dbReference type="Proteomes" id="UP000294752"/>
    </source>
</evidence>
<dbReference type="InterPro" id="IPR025857">
    <property type="entry name" value="MacB_PCD"/>
</dbReference>
<dbReference type="Proteomes" id="UP000294752">
    <property type="component" value="Unassembled WGS sequence"/>
</dbReference>
<evidence type="ECO:0000256" key="6">
    <source>
        <dbReference type="SAM" id="Phobius"/>
    </source>
</evidence>
<feature type="transmembrane region" description="Helical" evidence="6">
    <location>
        <begin position="664"/>
        <end position="687"/>
    </location>
</feature>
<evidence type="ECO:0000313" key="9">
    <source>
        <dbReference type="EMBL" id="TDS15952.1"/>
    </source>
</evidence>
<evidence type="ECO:0000256" key="3">
    <source>
        <dbReference type="ARBA" id="ARBA00022692"/>
    </source>
</evidence>
<evidence type="ECO:0000256" key="5">
    <source>
        <dbReference type="ARBA" id="ARBA00023136"/>
    </source>
</evidence>
<dbReference type="OrthoDB" id="1451596at2"/>
<feature type="transmembrane region" description="Helical" evidence="6">
    <location>
        <begin position="752"/>
        <end position="770"/>
    </location>
</feature>
<comment type="caution">
    <text evidence="9">The sequence shown here is derived from an EMBL/GenBank/DDBJ whole genome shotgun (WGS) entry which is preliminary data.</text>
</comment>
<feature type="transmembrane region" description="Helical" evidence="6">
    <location>
        <begin position="372"/>
        <end position="398"/>
    </location>
</feature>
<evidence type="ECO:0000256" key="4">
    <source>
        <dbReference type="ARBA" id="ARBA00022989"/>
    </source>
</evidence>
<feature type="domain" description="MacB-like periplasmic core" evidence="8">
    <location>
        <begin position="20"/>
        <end position="238"/>
    </location>
</feature>
<dbReference type="Pfam" id="PF12704">
    <property type="entry name" value="MacB_PCD"/>
    <property type="match status" value="2"/>
</dbReference>
<comment type="subcellular location">
    <subcellularLocation>
        <location evidence="1">Cell membrane</location>
        <topology evidence="1">Multi-pass membrane protein</topology>
    </subcellularLocation>
</comment>
<feature type="transmembrane region" description="Helical" evidence="6">
    <location>
        <begin position="708"/>
        <end position="732"/>
    </location>
</feature>
<feature type="transmembrane region" description="Helical" evidence="6">
    <location>
        <begin position="419"/>
        <end position="439"/>
    </location>
</feature>
<evidence type="ECO:0000256" key="2">
    <source>
        <dbReference type="ARBA" id="ARBA00022475"/>
    </source>
</evidence>
<feature type="transmembrane region" description="Helical" evidence="6">
    <location>
        <begin position="21"/>
        <end position="41"/>
    </location>
</feature>
<protein>
    <submittedName>
        <fullName evidence="9">FtsX-like permease family protein</fullName>
    </submittedName>
</protein>
<dbReference type="EMBL" id="SNZV01000002">
    <property type="protein sequence ID" value="TDS15952.1"/>
    <property type="molecule type" value="Genomic_DNA"/>
</dbReference>
<gene>
    <name evidence="9" type="ORF">B0I21_102269</name>
</gene>
<evidence type="ECO:0000259" key="8">
    <source>
        <dbReference type="Pfam" id="PF12704"/>
    </source>
</evidence>
<dbReference type="GO" id="GO:0005886">
    <property type="term" value="C:plasma membrane"/>
    <property type="evidence" value="ECO:0007669"/>
    <property type="project" value="UniProtKB-SubCell"/>
</dbReference>
<dbReference type="PANTHER" id="PTHR30572:SF18">
    <property type="entry name" value="ABC-TYPE MACROLIDE FAMILY EXPORT SYSTEM PERMEASE COMPONENT 2"/>
    <property type="match status" value="1"/>
</dbReference>
<accession>A0A4R7D6F0</accession>
<feature type="domain" description="MacB-like periplasmic core" evidence="8">
    <location>
        <begin position="428"/>
        <end position="594"/>
    </location>
</feature>
<reference evidence="9 10" key="1">
    <citation type="submission" date="2019-03" db="EMBL/GenBank/DDBJ databases">
        <title>Genomic Encyclopedia of Type Strains, Phase III (KMG-III): the genomes of soil and plant-associated and newly described type strains.</title>
        <authorList>
            <person name="Whitman W."/>
        </authorList>
    </citation>
    <scope>NUCLEOTIDE SEQUENCE [LARGE SCALE GENOMIC DNA]</scope>
    <source>
        <strain evidence="9 10">CGMCC 1.12801</strain>
    </source>
</reference>
<evidence type="ECO:0000256" key="1">
    <source>
        <dbReference type="ARBA" id="ARBA00004651"/>
    </source>
</evidence>
<organism evidence="9 10">
    <name type="scientific">Sphingobacterium paludis</name>
    <dbReference type="NCBI Taxonomy" id="1476465"/>
    <lineage>
        <taxon>Bacteria</taxon>
        <taxon>Pseudomonadati</taxon>
        <taxon>Bacteroidota</taxon>
        <taxon>Sphingobacteriia</taxon>
        <taxon>Sphingobacteriales</taxon>
        <taxon>Sphingobacteriaceae</taxon>
        <taxon>Sphingobacterium</taxon>
    </lineage>
</organism>
<feature type="transmembrane region" description="Helical" evidence="6">
    <location>
        <begin position="281"/>
        <end position="300"/>
    </location>
</feature>
<feature type="domain" description="ABC3 transporter permease C-terminal" evidence="7">
    <location>
        <begin position="284"/>
        <end position="389"/>
    </location>
</feature>
<dbReference type="GO" id="GO:0022857">
    <property type="term" value="F:transmembrane transporter activity"/>
    <property type="evidence" value="ECO:0007669"/>
    <property type="project" value="TreeGrafter"/>
</dbReference>
<keyword evidence="5 6" id="KW-0472">Membrane</keyword>
<name>A0A4R7D6F0_9SPHI</name>
<feature type="domain" description="ABC3 transporter permease C-terminal" evidence="7">
    <location>
        <begin position="667"/>
        <end position="780"/>
    </location>
</feature>
<dbReference type="Pfam" id="PF02687">
    <property type="entry name" value="FtsX"/>
    <property type="match status" value="2"/>
</dbReference>
<keyword evidence="4 6" id="KW-1133">Transmembrane helix</keyword>
<keyword evidence="2" id="KW-1003">Cell membrane</keyword>